<evidence type="ECO:0000313" key="2">
    <source>
        <dbReference type="Proteomes" id="UP000294832"/>
    </source>
</evidence>
<comment type="caution">
    <text evidence="1">The sequence shown here is derived from an EMBL/GenBank/DDBJ whole genome shotgun (WGS) entry which is preliminary data.</text>
</comment>
<protein>
    <submittedName>
        <fullName evidence="1">Uncharacterized protein</fullName>
    </submittedName>
</protein>
<proteinExistence type="predicted"/>
<organism evidence="1 2">
    <name type="scientific">Shewanella fodinae</name>
    <dbReference type="NCBI Taxonomy" id="552357"/>
    <lineage>
        <taxon>Bacteria</taxon>
        <taxon>Pseudomonadati</taxon>
        <taxon>Pseudomonadota</taxon>
        <taxon>Gammaproteobacteria</taxon>
        <taxon>Alteromonadales</taxon>
        <taxon>Shewanellaceae</taxon>
        <taxon>Shewanella</taxon>
    </lineage>
</organism>
<sequence length="123" mass="13712">MILQIIIALLFITSCLIDARAREHLSSRQALHQIGRNVEIDMVIKHSEDRHADEGVIYLYDDNTNALSLALTAGAIAQLQEQGIVDPAGYFLNKKLTVSGAVMRLNERYLLPVQNADQLTLLK</sequence>
<dbReference type="OrthoDB" id="9860839at2"/>
<dbReference type="RefSeq" id="WP_133038604.1">
    <property type="nucleotide sequence ID" value="NZ_SLWF01000008.1"/>
</dbReference>
<dbReference type="Proteomes" id="UP000294832">
    <property type="component" value="Unassembled WGS sequence"/>
</dbReference>
<dbReference type="EMBL" id="SLWF01000008">
    <property type="protein sequence ID" value="TCN85853.1"/>
    <property type="molecule type" value="Genomic_DNA"/>
</dbReference>
<keyword evidence="2" id="KW-1185">Reference proteome</keyword>
<gene>
    <name evidence="1" type="ORF">EDC91_10892</name>
</gene>
<accession>A0A4R2FBT1</accession>
<reference evidence="1 2" key="1">
    <citation type="submission" date="2019-03" db="EMBL/GenBank/DDBJ databases">
        <title>Freshwater and sediment microbial communities from various areas in North America, analyzing microbe dynamics in response to fracking.</title>
        <authorList>
            <person name="Lamendella R."/>
        </authorList>
    </citation>
    <scope>NUCLEOTIDE SEQUENCE [LARGE SCALE GENOMIC DNA]</scope>
    <source>
        <strain evidence="1 2">74A</strain>
    </source>
</reference>
<evidence type="ECO:0000313" key="1">
    <source>
        <dbReference type="EMBL" id="TCN85853.1"/>
    </source>
</evidence>
<name>A0A4R2FBT1_9GAMM</name>
<dbReference type="AlphaFoldDB" id="A0A4R2FBT1"/>